<feature type="domain" description="Homeobox" evidence="8">
    <location>
        <begin position="150"/>
        <end position="210"/>
    </location>
</feature>
<evidence type="ECO:0000256" key="2">
    <source>
        <dbReference type="ARBA" id="ARBA00023125"/>
    </source>
</evidence>
<evidence type="ECO:0000259" key="8">
    <source>
        <dbReference type="PROSITE" id="PS50071"/>
    </source>
</evidence>
<evidence type="ECO:0000256" key="6">
    <source>
        <dbReference type="RuleBase" id="RU000682"/>
    </source>
</evidence>
<dbReference type="CDD" id="cd00086">
    <property type="entry name" value="homeodomain"/>
    <property type="match status" value="1"/>
</dbReference>
<feature type="region of interest" description="Disordered" evidence="7">
    <location>
        <begin position="379"/>
        <end position="429"/>
    </location>
</feature>
<keyword evidence="10" id="KW-1185">Reference proteome</keyword>
<keyword evidence="2 5" id="KW-0238">DNA-binding</keyword>
<evidence type="ECO:0000313" key="9">
    <source>
        <dbReference type="EMBL" id="KJA25889.1"/>
    </source>
</evidence>
<dbReference type="SMART" id="SM00389">
    <property type="entry name" value="HOX"/>
    <property type="match status" value="1"/>
</dbReference>
<dbReference type="InterPro" id="IPR050453">
    <property type="entry name" value="LIM_Homeobox_TF"/>
</dbReference>
<reference evidence="10" key="1">
    <citation type="submission" date="2014-04" db="EMBL/GenBank/DDBJ databases">
        <title>Evolutionary Origins and Diversification of the Mycorrhizal Mutualists.</title>
        <authorList>
            <consortium name="DOE Joint Genome Institute"/>
            <consortium name="Mycorrhizal Genomics Consortium"/>
            <person name="Kohler A."/>
            <person name="Kuo A."/>
            <person name="Nagy L.G."/>
            <person name="Floudas D."/>
            <person name="Copeland A."/>
            <person name="Barry K.W."/>
            <person name="Cichocki N."/>
            <person name="Veneault-Fourrey C."/>
            <person name="LaButti K."/>
            <person name="Lindquist E.A."/>
            <person name="Lipzen A."/>
            <person name="Lundell T."/>
            <person name="Morin E."/>
            <person name="Murat C."/>
            <person name="Riley R."/>
            <person name="Ohm R."/>
            <person name="Sun H."/>
            <person name="Tunlid A."/>
            <person name="Henrissat B."/>
            <person name="Grigoriev I.V."/>
            <person name="Hibbett D.S."/>
            <person name="Martin F."/>
        </authorList>
    </citation>
    <scope>NUCLEOTIDE SEQUENCE [LARGE SCALE GENOMIC DNA]</scope>
    <source>
        <strain evidence="10">FD-334 SS-4</strain>
    </source>
</reference>
<dbReference type="GO" id="GO:0000977">
    <property type="term" value="F:RNA polymerase II transcription regulatory region sequence-specific DNA binding"/>
    <property type="evidence" value="ECO:0007669"/>
    <property type="project" value="TreeGrafter"/>
</dbReference>
<feature type="compositionally biased region" description="Polar residues" evidence="7">
    <location>
        <begin position="564"/>
        <end position="581"/>
    </location>
</feature>
<dbReference type="SUPFAM" id="SSF46689">
    <property type="entry name" value="Homeodomain-like"/>
    <property type="match status" value="1"/>
</dbReference>
<dbReference type="EMBL" id="KN817530">
    <property type="protein sequence ID" value="KJA25889.1"/>
    <property type="molecule type" value="Genomic_DNA"/>
</dbReference>
<organism evidence="9 10">
    <name type="scientific">Hypholoma sublateritium (strain FD-334 SS-4)</name>
    <dbReference type="NCBI Taxonomy" id="945553"/>
    <lineage>
        <taxon>Eukaryota</taxon>
        <taxon>Fungi</taxon>
        <taxon>Dikarya</taxon>
        <taxon>Basidiomycota</taxon>
        <taxon>Agaricomycotina</taxon>
        <taxon>Agaricomycetes</taxon>
        <taxon>Agaricomycetidae</taxon>
        <taxon>Agaricales</taxon>
        <taxon>Agaricineae</taxon>
        <taxon>Strophariaceae</taxon>
        <taxon>Hypholoma</taxon>
    </lineage>
</organism>
<evidence type="ECO:0000256" key="7">
    <source>
        <dbReference type="SAM" id="MobiDB-lite"/>
    </source>
</evidence>
<dbReference type="InterPro" id="IPR009057">
    <property type="entry name" value="Homeodomain-like_sf"/>
</dbReference>
<dbReference type="OrthoDB" id="6159439at2759"/>
<protein>
    <recommendedName>
        <fullName evidence="8">Homeobox domain-containing protein</fullName>
    </recommendedName>
</protein>
<dbReference type="GO" id="GO:0005634">
    <property type="term" value="C:nucleus"/>
    <property type="evidence" value="ECO:0007669"/>
    <property type="project" value="UniProtKB-SubCell"/>
</dbReference>
<proteinExistence type="predicted"/>
<dbReference type="Proteomes" id="UP000054270">
    <property type="component" value="Unassembled WGS sequence"/>
</dbReference>
<dbReference type="InterPro" id="IPR001356">
    <property type="entry name" value="HD"/>
</dbReference>
<feature type="compositionally biased region" description="Polar residues" evidence="7">
    <location>
        <begin position="397"/>
        <end position="421"/>
    </location>
</feature>
<dbReference type="GO" id="GO:0000981">
    <property type="term" value="F:DNA-binding transcription factor activity, RNA polymerase II-specific"/>
    <property type="evidence" value="ECO:0007669"/>
    <property type="project" value="InterPro"/>
</dbReference>
<feature type="DNA-binding region" description="Homeobox" evidence="5">
    <location>
        <begin position="152"/>
        <end position="211"/>
    </location>
</feature>
<dbReference type="STRING" id="945553.A0A0D2P4P0"/>
<dbReference type="AlphaFoldDB" id="A0A0D2P4P0"/>
<accession>A0A0D2P4P0</accession>
<evidence type="ECO:0000256" key="1">
    <source>
        <dbReference type="ARBA" id="ARBA00004123"/>
    </source>
</evidence>
<dbReference type="Pfam" id="PF00046">
    <property type="entry name" value="Homeodomain"/>
    <property type="match status" value="1"/>
</dbReference>
<evidence type="ECO:0000313" key="10">
    <source>
        <dbReference type="Proteomes" id="UP000054270"/>
    </source>
</evidence>
<dbReference type="Gene3D" id="1.10.10.60">
    <property type="entry name" value="Homeodomain-like"/>
    <property type="match status" value="1"/>
</dbReference>
<sequence length="581" mass="64012">MKDSTNASPSRTDSLRALQQEVQNTLLLTEKFLQGTYQTSSNSNRTHPIPSLDLPLPEDIGHAFNGLVLSPQALININQKYRHSLHQLQQLHRQKYEEACTNLCKVPQASNALPLPLFMERLRKVYESTYAHRLSAMKDEVIALCAKFVSNSEPKKVPFNAEFTPLLEKYFERNAYPSAPDRQVLAQKTTMTPRQIEVWFQNHRKRAKENGRTINRMQPNNSHNFSVSSEKQAFSTSATAKLDDQPELIITSNQEYIPGNGEINSFTNEIAVASYASDHATKSRIFPSPFSPSTAIYHFQSDTTFTFPHPTWPRTPSYQSTTRSNINMDTFISTFAAKLNIRDGASKSKRKSSFRSQTQTPWFFATTTIAPCAPHPAFILTSRPPTSPKQATKAPFSDTSFALGSPQPLQTTLSPTVTKQSRLPKAAPFPKRYPSKYHPYSHISALAPHRSSRAHDVSATSFGSRASSLASMPSRTSSAKVTETALPAVSWVSTLEFTSPPAMGVVTLEATSPSVSRVSSVDSLPSSRSMVTSVESAASSGSRITSFDSSSSFGSRTSSLSSINSPQPTYSSSVICRTSTN</sequence>
<evidence type="ECO:0000256" key="3">
    <source>
        <dbReference type="ARBA" id="ARBA00023155"/>
    </source>
</evidence>
<dbReference type="PROSITE" id="PS00027">
    <property type="entry name" value="HOMEOBOX_1"/>
    <property type="match status" value="1"/>
</dbReference>
<evidence type="ECO:0000256" key="5">
    <source>
        <dbReference type="PROSITE-ProRule" id="PRU00108"/>
    </source>
</evidence>
<dbReference type="OMA" id="TTIAPCA"/>
<dbReference type="PROSITE" id="PS50071">
    <property type="entry name" value="HOMEOBOX_2"/>
    <property type="match status" value="1"/>
</dbReference>
<evidence type="ECO:0000256" key="4">
    <source>
        <dbReference type="ARBA" id="ARBA00023242"/>
    </source>
</evidence>
<keyword evidence="3 5" id="KW-0371">Homeobox</keyword>
<keyword evidence="4 5" id="KW-0539">Nucleus</keyword>
<gene>
    <name evidence="9" type="ORF">HYPSUDRAFT_388785</name>
</gene>
<name>A0A0D2P4P0_HYPSF</name>
<dbReference type="PANTHER" id="PTHR24208">
    <property type="entry name" value="LIM/HOMEOBOX PROTEIN LHX"/>
    <property type="match status" value="1"/>
</dbReference>
<comment type="subcellular location">
    <subcellularLocation>
        <location evidence="1 5 6">Nucleus</location>
    </subcellularLocation>
</comment>
<feature type="region of interest" description="Disordered" evidence="7">
    <location>
        <begin position="558"/>
        <end position="581"/>
    </location>
</feature>
<dbReference type="PANTHER" id="PTHR24208:SF166">
    <property type="entry name" value="LIM HOMEOBOX TRANSCRIPTION FACTOR 1 ALPHA, ISOFORM B"/>
    <property type="match status" value="1"/>
</dbReference>
<dbReference type="InterPro" id="IPR017970">
    <property type="entry name" value="Homeobox_CS"/>
</dbReference>